<dbReference type="Gene3D" id="2.60.120.260">
    <property type="entry name" value="Galactose-binding domain-like"/>
    <property type="match status" value="2"/>
</dbReference>
<keyword evidence="5" id="KW-0808">Transferase</keyword>
<evidence type="ECO:0000256" key="15">
    <source>
        <dbReference type="SAM" id="Phobius"/>
    </source>
</evidence>
<reference evidence="17" key="1">
    <citation type="submission" date="2021-01" db="EMBL/GenBank/DDBJ databases">
        <title>Adiantum capillus-veneris genome.</title>
        <authorList>
            <person name="Fang Y."/>
            <person name="Liao Q."/>
        </authorList>
    </citation>
    <scope>NUCLEOTIDE SEQUENCE</scope>
    <source>
        <strain evidence="17">H3</strain>
        <tissue evidence="17">Leaf</tissue>
    </source>
</reference>
<evidence type="ECO:0000256" key="5">
    <source>
        <dbReference type="ARBA" id="ARBA00022679"/>
    </source>
</evidence>
<dbReference type="EMBL" id="JABFUD020000025">
    <property type="protein sequence ID" value="KAI5059487.1"/>
    <property type="molecule type" value="Genomic_DNA"/>
</dbReference>
<keyword evidence="4" id="KW-0433">Leucine-rich repeat</keyword>
<dbReference type="Pfam" id="PF04862">
    <property type="entry name" value="DUF642"/>
    <property type="match status" value="2"/>
</dbReference>
<dbReference type="PROSITE" id="PS00107">
    <property type="entry name" value="PROTEIN_KINASE_ATP"/>
    <property type="match status" value="1"/>
</dbReference>
<dbReference type="SMART" id="SM00220">
    <property type="entry name" value="S_TKc"/>
    <property type="match status" value="1"/>
</dbReference>
<dbReference type="InterPro" id="IPR006946">
    <property type="entry name" value="DGR2-like_dom"/>
</dbReference>
<dbReference type="InterPro" id="IPR001611">
    <property type="entry name" value="Leu-rich_rpt"/>
</dbReference>
<dbReference type="PROSITE" id="PS50011">
    <property type="entry name" value="PROTEIN_KINASE_DOM"/>
    <property type="match status" value="1"/>
</dbReference>
<feature type="domain" description="Protein kinase" evidence="16">
    <location>
        <begin position="664"/>
        <end position="941"/>
    </location>
</feature>
<evidence type="ECO:0000256" key="10">
    <source>
        <dbReference type="ARBA" id="ARBA00022777"/>
    </source>
</evidence>
<dbReference type="InterPro" id="IPR008271">
    <property type="entry name" value="Ser/Thr_kinase_AS"/>
</dbReference>
<keyword evidence="10" id="KW-0418">Kinase</keyword>
<keyword evidence="12 15" id="KW-1133">Transmembrane helix</keyword>
<dbReference type="CDD" id="cd14066">
    <property type="entry name" value="STKc_IRAK"/>
    <property type="match status" value="1"/>
</dbReference>
<gene>
    <name evidence="17" type="ORF">GOP47_0025806</name>
</gene>
<evidence type="ECO:0000256" key="13">
    <source>
        <dbReference type="ARBA" id="ARBA00023136"/>
    </source>
</evidence>
<feature type="transmembrane region" description="Helical" evidence="15">
    <location>
        <begin position="605"/>
        <end position="628"/>
    </location>
</feature>
<evidence type="ECO:0000256" key="6">
    <source>
        <dbReference type="ARBA" id="ARBA00022692"/>
    </source>
</evidence>
<protein>
    <recommendedName>
        <fullName evidence="16">Protein kinase domain-containing protein</fullName>
    </recommendedName>
</protein>
<evidence type="ECO:0000256" key="14">
    <source>
        <dbReference type="PROSITE-ProRule" id="PRU10141"/>
    </source>
</evidence>
<evidence type="ECO:0000256" key="7">
    <source>
        <dbReference type="ARBA" id="ARBA00022729"/>
    </source>
</evidence>
<evidence type="ECO:0000313" key="18">
    <source>
        <dbReference type="Proteomes" id="UP000886520"/>
    </source>
</evidence>
<evidence type="ECO:0000313" key="17">
    <source>
        <dbReference type="EMBL" id="KAI5059487.1"/>
    </source>
</evidence>
<keyword evidence="7" id="KW-0732">Signal</keyword>
<dbReference type="InterPro" id="IPR001245">
    <property type="entry name" value="Ser-Thr/Tyr_kinase_cat_dom"/>
</dbReference>
<dbReference type="Pfam" id="PF08263">
    <property type="entry name" value="LRRNT_2"/>
    <property type="match status" value="1"/>
</dbReference>
<dbReference type="SUPFAM" id="SSF52058">
    <property type="entry name" value="L domain-like"/>
    <property type="match status" value="1"/>
</dbReference>
<dbReference type="InterPro" id="IPR013210">
    <property type="entry name" value="LRR_N_plant-typ"/>
</dbReference>
<dbReference type="PANTHER" id="PTHR45631">
    <property type="entry name" value="OS07G0107800 PROTEIN-RELATED"/>
    <property type="match status" value="1"/>
</dbReference>
<evidence type="ECO:0000256" key="11">
    <source>
        <dbReference type="ARBA" id="ARBA00022840"/>
    </source>
</evidence>
<keyword evidence="13 15" id="KW-0472">Membrane</keyword>
<name>A0A9D4U1L3_ADICA</name>
<dbReference type="InterPro" id="IPR032675">
    <property type="entry name" value="LRR_dom_sf"/>
</dbReference>
<evidence type="ECO:0000259" key="16">
    <source>
        <dbReference type="PROSITE" id="PS50011"/>
    </source>
</evidence>
<keyword evidence="8" id="KW-0677">Repeat</keyword>
<evidence type="ECO:0000256" key="9">
    <source>
        <dbReference type="ARBA" id="ARBA00022741"/>
    </source>
</evidence>
<evidence type="ECO:0000256" key="3">
    <source>
        <dbReference type="ARBA" id="ARBA00022527"/>
    </source>
</evidence>
<dbReference type="SUPFAM" id="SSF56112">
    <property type="entry name" value="Protein kinase-like (PK-like)"/>
    <property type="match status" value="1"/>
</dbReference>
<dbReference type="GO" id="GO:0016020">
    <property type="term" value="C:membrane"/>
    <property type="evidence" value="ECO:0007669"/>
    <property type="project" value="UniProtKB-SubCell"/>
</dbReference>
<feature type="binding site" evidence="14">
    <location>
        <position position="692"/>
    </location>
    <ligand>
        <name>ATP</name>
        <dbReference type="ChEBI" id="CHEBI:30616"/>
    </ligand>
</feature>
<sequence>MIEHHPMVPLSSTVQILTLTCLISFSFFITSAFPLQQIFPQPILRNPSFEDYCVNGTGFFFAPDPSPYLGNGLNNISSSNAVSLMKWNIFGQGLEVVNGGASHGNCYLYPFWAREAGGVNQTISTAPNASYVVRFDMIIIAVVCGDSFPGIVSIQVSAGGRNATKFLGSATGTWFSSMYQFQASSYQTELSISGSEGSCGIGIDNVRVELVRESSSNVLSNGGFEFASGVPADPGSVGFQLPAGSQALSSWVVTGNGVTCFGSSAFPPTEGQRLIWLSTQDSFNQSPGGLTQTLPTIANITYHVSFDAACQCNSNGSTTLPYCQLEVDVGTDSLNFTLRAENHTAGNPGWSRRVVEFTANSNQTIIAFQDATPSRRIYGVAYDQCGPYLDNVEVSIPPQQALLRLKIGLGSPGRLLSWNELSDPCLIPPSSNASWAGVTCMGMEVIGLDLSRFGLSGEIPSELFVLYPSLRSLNLSNNLMNGSIPSYLGSMQNLVTLDLSNNRLQGVIPAELGNLLLQKLELQGNELHGGIPNTLAVPSLKVLNLQENNLSGPVPQGISMRRGNGTILTFSPGNDDLCSENAEDLLKSCNAPLPSSQSSEGRSTWPSAFGGSMAAVVVLGVLVLVFFVRKRHSRTTSKIAEEKVDLKLDTCQAFSLQELEEATHGFSVVLGKGGYGTVCKAELKDGRVAAVKRLNLVSRQGPQEFISEVELLSRLHHANLVSLLGYCIEYREHILVYEFMPKGSLYDILHKPASRQPLTWEDRMKIAMHIAFGIEYLHYFASPGLVHRDIKSSNILLDERNNAKVADFGLCKESPLGAEEAQTTAIKGSFGYLDPAYVKTNKLSSKSDVFSYGVILLELITGRRPVMEGELLTDWCKQFYELDVSLMLDPRLARHYVESELITMASVARDCVIEERELRPNMRLIVHRMCEGFSSGVHPLLSCSEELLAFGDSQDEEELDNESSLLSPR</sequence>
<proteinExistence type="inferred from homology"/>
<dbReference type="PROSITE" id="PS00108">
    <property type="entry name" value="PROTEIN_KINASE_ST"/>
    <property type="match status" value="1"/>
</dbReference>
<dbReference type="Gene3D" id="1.10.510.10">
    <property type="entry name" value="Transferase(Phosphotransferase) domain 1"/>
    <property type="match status" value="1"/>
</dbReference>
<accession>A0A9D4U1L3</accession>
<evidence type="ECO:0000256" key="8">
    <source>
        <dbReference type="ARBA" id="ARBA00022737"/>
    </source>
</evidence>
<dbReference type="FunFam" id="3.80.10.10:FF:000400">
    <property type="entry name" value="Nuclear pore complex protein NUP107"/>
    <property type="match status" value="1"/>
</dbReference>
<keyword evidence="6 15" id="KW-0812">Transmembrane</keyword>
<comment type="similarity">
    <text evidence="2">Belongs to the protein kinase superfamily. Ser/Thr protein kinase family.</text>
</comment>
<comment type="subcellular location">
    <subcellularLocation>
        <location evidence="1">Membrane</location>
    </subcellularLocation>
</comment>
<dbReference type="AlphaFoldDB" id="A0A9D4U1L3"/>
<evidence type="ECO:0000256" key="2">
    <source>
        <dbReference type="ARBA" id="ARBA00008684"/>
    </source>
</evidence>
<dbReference type="GO" id="GO:0005524">
    <property type="term" value="F:ATP binding"/>
    <property type="evidence" value="ECO:0007669"/>
    <property type="project" value="UniProtKB-UniRule"/>
</dbReference>
<dbReference type="Gene3D" id="3.80.10.10">
    <property type="entry name" value="Ribonuclease Inhibitor"/>
    <property type="match status" value="2"/>
</dbReference>
<keyword evidence="11 14" id="KW-0067">ATP-binding</keyword>
<keyword evidence="3" id="KW-0723">Serine/threonine-protein kinase</keyword>
<dbReference type="GO" id="GO:0004674">
    <property type="term" value="F:protein serine/threonine kinase activity"/>
    <property type="evidence" value="ECO:0007669"/>
    <property type="project" value="UniProtKB-KW"/>
</dbReference>
<comment type="caution">
    <text evidence="17">The sequence shown here is derived from an EMBL/GenBank/DDBJ whole genome shotgun (WGS) entry which is preliminary data.</text>
</comment>
<dbReference type="InterPro" id="IPR017441">
    <property type="entry name" value="Protein_kinase_ATP_BS"/>
</dbReference>
<keyword evidence="18" id="KW-1185">Reference proteome</keyword>
<evidence type="ECO:0000256" key="12">
    <source>
        <dbReference type="ARBA" id="ARBA00022989"/>
    </source>
</evidence>
<evidence type="ECO:0000256" key="4">
    <source>
        <dbReference type="ARBA" id="ARBA00022614"/>
    </source>
</evidence>
<evidence type="ECO:0000256" key="1">
    <source>
        <dbReference type="ARBA" id="ARBA00004370"/>
    </source>
</evidence>
<dbReference type="Gene3D" id="3.30.200.20">
    <property type="entry name" value="Phosphorylase Kinase, domain 1"/>
    <property type="match status" value="1"/>
</dbReference>
<keyword evidence="9 14" id="KW-0547">Nucleotide-binding</keyword>
<dbReference type="FunFam" id="3.30.200.20:FF:000039">
    <property type="entry name" value="receptor-like protein kinase FERONIA"/>
    <property type="match status" value="1"/>
</dbReference>
<organism evidence="17 18">
    <name type="scientific">Adiantum capillus-veneris</name>
    <name type="common">Maidenhair fern</name>
    <dbReference type="NCBI Taxonomy" id="13818"/>
    <lineage>
        <taxon>Eukaryota</taxon>
        <taxon>Viridiplantae</taxon>
        <taxon>Streptophyta</taxon>
        <taxon>Embryophyta</taxon>
        <taxon>Tracheophyta</taxon>
        <taxon>Polypodiopsida</taxon>
        <taxon>Polypodiidae</taxon>
        <taxon>Polypodiales</taxon>
        <taxon>Pteridineae</taxon>
        <taxon>Pteridaceae</taxon>
        <taxon>Vittarioideae</taxon>
        <taxon>Adiantum</taxon>
    </lineage>
</organism>
<dbReference type="Proteomes" id="UP000886520">
    <property type="component" value="Chromosome 25"/>
</dbReference>
<dbReference type="Pfam" id="PF07714">
    <property type="entry name" value="PK_Tyr_Ser-Thr"/>
    <property type="match status" value="1"/>
</dbReference>
<dbReference type="OrthoDB" id="4062651at2759"/>
<dbReference type="InterPro" id="IPR000719">
    <property type="entry name" value="Prot_kinase_dom"/>
</dbReference>
<dbReference type="InterPro" id="IPR011009">
    <property type="entry name" value="Kinase-like_dom_sf"/>
</dbReference>
<dbReference type="Pfam" id="PF13855">
    <property type="entry name" value="LRR_8"/>
    <property type="match status" value="1"/>
</dbReference>
<dbReference type="Pfam" id="PF00560">
    <property type="entry name" value="LRR_1"/>
    <property type="match status" value="1"/>
</dbReference>
<dbReference type="PANTHER" id="PTHR45631:SF198">
    <property type="entry name" value="PROTEIN KINASE DOMAIN-CONTAINING PROTEIN"/>
    <property type="match status" value="1"/>
</dbReference>